<evidence type="ECO:0008006" key="4">
    <source>
        <dbReference type="Google" id="ProtNLM"/>
    </source>
</evidence>
<dbReference type="GO" id="GO:0042162">
    <property type="term" value="F:telomeric DNA binding"/>
    <property type="evidence" value="ECO:0007669"/>
    <property type="project" value="TreeGrafter"/>
</dbReference>
<dbReference type="Gene3D" id="2.40.70.10">
    <property type="entry name" value="Acid Proteases"/>
    <property type="match status" value="2"/>
</dbReference>
<dbReference type="OrthoDB" id="2017974at2759"/>
<name>A0A6A6QVG5_9PEZI</name>
<feature type="compositionally biased region" description="Polar residues" evidence="1">
    <location>
        <begin position="1023"/>
        <end position="1032"/>
    </location>
</feature>
<feature type="compositionally biased region" description="Basic residues" evidence="1">
    <location>
        <begin position="1007"/>
        <end position="1016"/>
    </location>
</feature>
<proteinExistence type="predicted"/>
<feature type="region of interest" description="Disordered" evidence="1">
    <location>
        <begin position="1007"/>
        <end position="1078"/>
    </location>
</feature>
<feature type="region of interest" description="Disordered" evidence="1">
    <location>
        <begin position="653"/>
        <end position="710"/>
    </location>
</feature>
<accession>A0A6A6QVG5</accession>
<gene>
    <name evidence="2" type="ORF">BU16DRAFT_561204</name>
</gene>
<dbReference type="PANTHER" id="PTHR15696:SF0">
    <property type="entry name" value="TELOMERASE-BINDING PROTEIN EST1A"/>
    <property type="match status" value="1"/>
</dbReference>
<dbReference type="FunFam" id="1.25.40.10:FF:000202">
    <property type="entry name" value="Unplaced genomic scaffold supercont1.7, whole genome shotgun sequence"/>
    <property type="match status" value="1"/>
</dbReference>
<dbReference type="EMBL" id="MU004188">
    <property type="protein sequence ID" value="KAF2496385.1"/>
    <property type="molecule type" value="Genomic_DNA"/>
</dbReference>
<evidence type="ECO:0000256" key="1">
    <source>
        <dbReference type="SAM" id="MobiDB-lite"/>
    </source>
</evidence>
<dbReference type="GO" id="GO:0000184">
    <property type="term" value="P:nuclear-transcribed mRNA catabolic process, nonsense-mediated decay"/>
    <property type="evidence" value="ECO:0007669"/>
    <property type="project" value="TreeGrafter"/>
</dbReference>
<dbReference type="AlphaFoldDB" id="A0A6A6QVG5"/>
<keyword evidence="3" id="KW-1185">Reference proteome</keyword>
<evidence type="ECO:0000313" key="2">
    <source>
        <dbReference type="EMBL" id="KAF2496385.1"/>
    </source>
</evidence>
<dbReference type="GO" id="GO:0070034">
    <property type="term" value="F:telomerase RNA binding"/>
    <property type="evidence" value="ECO:0007669"/>
    <property type="project" value="TreeGrafter"/>
</dbReference>
<reference evidence="2" key="1">
    <citation type="journal article" date="2020" name="Stud. Mycol.">
        <title>101 Dothideomycetes genomes: a test case for predicting lifestyles and emergence of pathogens.</title>
        <authorList>
            <person name="Haridas S."/>
            <person name="Albert R."/>
            <person name="Binder M."/>
            <person name="Bloem J."/>
            <person name="Labutti K."/>
            <person name="Salamov A."/>
            <person name="Andreopoulos B."/>
            <person name="Baker S."/>
            <person name="Barry K."/>
            <person name="Bills G."/>
            <person name="Bluhm B."/>
            <person name="Cannon C."/>
            <person name="Castanera R."/>
            <person name="Culley D."/>
            <person name="Daum C."/>
            <person name="Ezra D."/>
            <person name="Gonzalez J."/>
            <person name="Henrissat B."/>
            <person name="Kuo A."/>
            <person name="Liang C."/>
            <person name="Lipzen A."/>
            <person name="Lutzoni F."/>
            <person name="Magnuson J."/>
            <person name="Mondo S."/>
            <person name="Nolan M."/>
            <person name="Ohm R."/>
            <person name="Pangilinan J."/>
            <person name="Park H.-J."/>
            <person name="Ramirez L."/>
            <person name="Alfaro M."/>
            <person name="Sun H."/>
            <person name="Tritt A."/>
            <person name="Yoshinaga Y."/>
            <person name="Zwiers L.-H."/>
            <person name="Turgeon B."/>
            <person name="Goodwin S."/>
            <person name="Spatafora J."/>
            <person name="Crous P."/>
            <person name="Grigoriev I."/>
        </authorList>
    </citation>
    <scope>NUCLEOTIDE SEQUENCE</scope>
    <source>
        <strain evidence="2">CBS 269.34</strain>
    </source>
</reference>
<protein>
    <recommendedName>
        <fullName evidence="4">DNA/RNA-binding domain-containing protein</fullName>
    </recommendedName>
</protein>
<dbReference type="InterPro" id="IPR045153">
    <property type="entry name" value="Est1/Ebs1-like"/>
</dbReference>
<feature type="compositionally biased region" description="Basic and acidic residues" evidence="1">
    <location>
        <begin position="1033"/>
        <end position="1045"/>
    </location>
</feature>
<dbReference type="PANTHER" id="PTHR15696">
    <property type="entry name" value="SMG-7 SUPPRESSOR WITH MORPHOLOGICAL EFFECT ON GENITALIA PROTEIN 7"/>
    <property type="match status" value="1"/>
</dbReference>
<dbReference type="SUPFAM" id="SSF48452">
    <property type="entry name" value="TPR-like"/>
    <property type="match status" value="1"/>
</dbReference>
<evidence type="ECO:0000313" key="3">
    <source>
        <dbReference type="Proteomes" id="UP000799750"/>
    </source>
</evidence>
<feature type="compositionally biased region" description="Basic and acidic residues" evidence="1">
    <location>
        <begin position="669"/>
        <end position="698"/>
    </location>
</feature>
<dbReference type="GO" id="GO:0005697">
    <property type="term" value="C:telomerase holoenzyme complex"/>
    <property type="evidence" value="ECO:0007669"/>
    <property type="project" value="TreeGrafter"/>
</dbReference>
<dbReference type="CDD" id="cd00303">
    <property type="entry name" value="retropepsin_like"/>
    <property type="match status" value="2"/>
</dbReference>
<dbReference type="Proteomes" id="UP000799750">
    <property type="component" value="Unassembled WGS sequence"/>
</dbReference>
<dbReference type="Gene3D" id="1.25.40.10">
    <property type="entry name" value="Tetratricopeptide repeat domain"/>
    <property type="match status" value="1"/>
</dbReference>
<organism evidence="2 3">
    <name type="scientific">Lophium mytilinum</name>
    <dbReference type="NCBI Taxonomy" id="390894"/>
    <lineage>
        <taxon>Eukaryota</taxon>
        <taxon>Fungi</taxon>
        <taxon>Dikarya</taxon>
        <taxon>Ascomycota</taxon>
        <taxon>Pezizomycotina</taxon>
        <taxon>Dothideomycetes</taxon>
        <taxon>Pleosporomycetidae</taxon>
        <taxon>Mytilinidiales</taxon>
        <taxon>Mytilinidiaceae</taxon>
        <taxon>Lophium</taxon>
    </lineage>
</organism>
<sequence length="1078" mass="122419">MASTDCCDGREERKHFQATVVSGSDTSEDLVDLRQGKTAKNSCAYTGSRSELTAFVAGDQSPSMEPSTVFTPEHVDTHKMYPMHHQNSYPDLISQPDSRPISQEQLAADLKSIYASLTAIESKVLQANHYLQIDELHRHEQALVTAHSALIVEHFEFFQISQHPAASPALRRLATKYSMPARLWKHGIHSLLEALRLRLPESLESMLRFLYFAYHMMGLFFEMFPAFETTWMESLGDLARYRMAIEEDDLRDRDIWSGVATSWYQKGAVKEPNAGRLSHHLAILARPNVSEQLSLFAKSLTSIKPFSASRESILDLWDKSWDPSLGSLPAQKSYVPAVDAQFSTVHHILFRQSMGDYTASATLSDRALLMYLGTLRIGLDEGHEVWQKKGLCMAMANIAGLFQWGSELGVTRHLFEELLHLEPCSSFYDMNRKLELDGSAVHDFSLSARLAFFTLEIFLQRIGDENALPHIHVMLIFLEALSWIPCMRSLMDMLPWRPLVGFLNALASEPNALQVHQGSEFPHSRKDGSEHCPEDFLVRGQIWSKLYWPADWFDHVETDLEDQPFSRSSARKLRAERILWLGARIANKHHTRIFHNHKTNIFSTDHELSLGPGEPDSIDWEVMIRPSDFPHSSMLCAKRSEISKIEPEVAQASTKYPDSFALPNRTKHPSQETRDIGVDESADQKRNRARVTEHKESTKINVRQSRKRQRQGLPITLEGRHGPATVMTCADSGSDINVISLELVRLLGFSIDDAAEHQLSFTMANGKSVRALGMTSANCVFSCEYHLLATIYLCWFYIFPYLPSSIIMGDPFLDQTRTMTDHRRRLVMRTQSIPQAPCVRSLGSQKRRLHCVLENREVLAYVDSGSDLNLMSLAYATRRGFQIRPSSQDIMFADGSQGNTTGIVDLDISYKTGKEIISNTVEARERIIQMHMSPVVVATFHILKNLKFDLLLGEDFLHEKKIFQDCEESFVSIQMTTETFGVHGIIHMGPAEQFLNDVTDKMKRRMNTLSGNKKKSKIDGTPSDLQHTQSQQDQKENARREKELARIALLSDSERPAAEQAEVQRQLEFEQKRNNPTP</sequence>
<dbReference type="InterPro" id="IPR021109">
    <property type="entry name" value="Peptidase_aspartic_dom_sf"/>
</dbReference>
<feature type="compositionally biased region" description="Basic and acidic residues" evidence="1">
    <location>
        <begin position="1065"/>
        <end position="1078"/>
    </location>
</feature>
<dbReference type="InterPro" id="IPR011990">
    <property type="entry name" value="TPR-like_helical_dom_sf"/>
</dbReference>